<dbReference type="CDD" id="cd07976">
    <property type="entry name" value="TFIIA_alpha_beta_like"/>
    <property type="match status" value="1"/>
</dbReference>
<dbReference type="PANTHER" id="PTHR12694">
    <property type="entry name" value="TRANSCRIPTION INITIATION FACTOR IIA SUBUNIT 1"/>
    <property type="match status" value="1"/>
</dbReference>
<dbReference type="SMART" id="SM01371">
    <property type="entry name" value="TFIIA"/>
    <property type="match status" value="1"/>
</dbReference>
<comment type="similarity">
    <text evidence="2">Belongs to the TFIIA subunit 1 family.</text>
</comment>
<dbReference type="Gene3D" id="1.10.287.100">
    <property type="match status" value="1"/>
</dbReference>
<evidence type="ECO:0000256" key="2">
    <source>
        <dbReference type="ARBA" id="ARBA00010059"/>
    </source>
</evidence>
<feature type="region of interest" description="Disordered" evidence="5">
    <location>
        <begin position="73"/>
        <end position="111"/>
    </location>
</feature>
<evidence type="ECO:0000313" key="6">
    <source>
        <dbReference type="EMBL" id="OWK09219.1"/>
    </source>
</evidence>
<dbReference type="SUPFAM" id="SSF47396">
    <property type="entry name" value="Transcription factor IIA (TFIIA), alpha-helical domain"/>
    <property type="match status" value="1"/>
</dbReference>
<keyword evidence="4" id="KW-0539">Nucleus</keyword>
<comment type="subcellular location">
    <subcellularLocation>
        <location evidence="1">Nucleus</location>
    </subcellularLocation>
</comment>
<proteinExistence type="inferred from homology"/>
<protein>
    <submittedName>
        <fullName evidence="6">GTF2A1</fullName>
    </submittedName>
</protein>
<evidence type="ECO:0000313" key="7">
    <source>
        <dbReference type="Proteomes" id="UP000242450"/>
    </source>
</evidence>
<dbReference type="FunFam" id="1.10.287.100:FF:000001">
    <property type="entry name" value="Transcription initiation factor IIA subunit"/>
    <property type="match status" value="1"/>
</dbReference>
<dbReference type="OrthoDB" id="6275927at2759"/>
<dbReference type="AlphaFoldDB" id="A0A212CT78"/>
<dbReference type="PANTHER" id="PTHR12694:SF7">
    <property type="entry name" value="TRANSCRIPTION INITIATION FACTOR IIA SUBUNIT 1"/>
    <property type="match status" value="1"/>
</dbReference>
<dbReference type="EMBL" id="MKHE01000012">
    <property type="protein sequence ID" value="OWK09219.1"/>
    <property type="molecule type" value="Genomic_DNA"/>
</dbReference>
<evidence type="ECO:0000256" key="4">
    <source>
        <dbReference type="ARBA" id="ARBA00023242"/>
    </source>
</evidence>
<feature type="compositionally biased region" description="Low complexity" evidence="5">
    <location>
        <begin position="93"/>
        <end position="109"/>
    </location>
</feature>
<dbReference type="GO" id="GO:0006367">
    <property type="term" value="P:transcription initiation at RNA polymerase II promoter"/>
    <property type="evidence" value="ECO:0007669"/>
    <property type="project" value="InterPro"/>
</dbReference>
<dbReference type="Pfam" id="PF03153">
    <property type="entry name" value="TFIIA"/>
    <property type="match status" value="1"/>
</dbReference>
<feature type="region of interest" description="Disordered" evidence="5">
    <location>
        <begin position="500"/>
        <end position="525"/>
    </location>
</feature>
<keyword evidence="7" id="KW-1185">Reference proteome</keyword>
<accession>A0A212CT78</accession>
<gene>
    <name evidence="6" type="ORF">Celaphus_00005930</name>
</gene>
<evidence type="ECO:0000256" key="5">
    <source>
        <dbReference type="SAM" id="MobiDB-lite"/>
    </source>
</evidence>
<feature type="compositionally biased region" description="Low complexity" evidence="5">
    <location>
        <begin position="73"/>
        <end position="83"/>
    </location>
</feature>
<dbReference type="InterPro" id="IPR004855">
    <property type="entry name" value="TFIIA_asu/bsu"/>
</dbReference>
<dbReference type="GO" id="GO:0005672">
    <property type="term" value="C:transcription factor TFIIA complex"/>
    <property type="evidence" value="ECO:0007669"/>
    <property type="project" value="InterPro"/>
</dbReference>
<organism evidence="6 7">
    <name type="scientific">Cervus elaphus hippelaphus</name>
    <name type="common">European red deer</name>
    <dbReference type="NCBI Taxonomy" id="46360"/>
    <lineage>
        <taxon>Eukaryota</taxon>
        <taxon>Metazoa</taxon>
        <taxon>Chordata</taxon>
        <taxon>Craniata</taxon>
        <taxon>Vertebrata</taxon>
        <taxon>Euteleostomi</taxon>
        <taxon>Mammalia</taxon>
        <taxon>Eutheria</taxon>
        <taxon>Laurasiatheria</taxon>
        <taxon>Artiodactyla</taxon>
        <taxon>Ruminantia</taxon>
        <taxon>Pecora</taxon>
        <taxon>Cervidae</taxon>
        <taxon>Cervinae</taxon>
        <taxon>Cervus</taxon>
    </lineage>
</organism>
<evidence type="ECO:0000256" key="1">
    <source>
        <dbReference type="ARBA" id="ARBA00004123"/>
    </source>
</evidence>
<feature type="non-terminal residue" evidence="6">
    <location>
        <position position="746"/>
    </location>
</feature>
<evidence type="ECO:0000256" key="3">
    <source>
        <dbReference type="ARBA" id="ARBA00023163"/>
    </source>
</evidence>
<sequence length="746" mass="82470">MAAAAYPAFQSLSLPKLYRSVIEDVINDVRDIFLDDGVDEQVLMELKTLWENKLMQSRAVDGFHSEEQQLLLQVQQQHQPQQQQHHHHHHHQQAQPQQTVPQQAQAQQVLIPASHQAAAPQVIVPDSKLIQHMNASNMSAAATAATLALPAGVTPVQQILTNSGQLLQVVRAANGAQYIFQPQQSVVLQQQVIPQMQPGGVQAPVIQQVLAPLPGGISPQTGVIIQPQQILFTGNKTQRDDRKKQDFQAESLYWLLLCKDFEDQGSHFWEYDPIKMDSQPTDGENRYDVRHLLFHLDRGINGVLDKRLEKLEKYLRFLDFNLGGTLNVSVILTKWNERGWEGPSLVLLLWGLMRVFKQFIAILHVGETLPHIWGNLLDPNTGAVLWRNSLTSVCLSLAFTDAKLAEQDKHIPLEGFGENGIEERIGTGVKWVEEDQQDFGIGNSDERLVHKGRQSVERDWGHAHEISEDQHSHPFGNSGVFVPRVVVGISDCDVDLHVTGADDDKGNDVEQQNEDNVRQGKRGLGVHGQADADLGIAAYSHQREQGEQEAANPAPQHNDVGMPEADLAVQVHGEGDGVPALQGDDRQGVHRQLAGKDGEEASRVAARARLPVDGMVVVLGLSVEVYGGDEEQIQPHAEVCEGQVAHEEAWHGQLVVAREEDDQDEDVAQESQQTHKPHHNSQGLVAHDVLTGVELIRLGGTHHVLTPATHGIVVMAVKGLQSLLLGVFELLAKTNDLIFLLLKEDV</sequence>
<feature type="region of interest" description="Disordered" evidence="5">
    <location>
        <begin position="660"/>
        <end position="682"/>
    </location>
</feature>
<comment type="caution">
    <text evidence="6">The sequence shown here is derived from an EMBL/GenBank/DDBJ whole genome shotgun (WGS) entry which is preliminary data.</text>
</comment>
<keyword evidence="3" id="KW-0804">Transcription</keyword>
<dbReference type="Proteomes" id="UP000242450">
    <property type="component" value="Chromosome 12"/>
</dbReference>
<reference evidence="6 7" key="1">
    <citation type="journal article" date="2018" name="Mol. Genet. Genomics">
        <title>The red deer Cervus elaphus genome CerEla1.0: sequencing, annotating, genes, and chromosomes.</title>
        <authorList>
            <person name="Bana N.A."/>
            <person name="Nyiri A."/>
            <person name="Nagy J."/>
            <person name="Frank K."/>
            <person name="Nagy T."/>
            <person name="Steger V."/>
            <person name="Schiller M."/>
            <person name="Lakatos P."/>
            <person name="Sugar L."/>
            <person name="Horn P."/>
            <person name="Barta E."/>
            <person name="Orosz L."/>
        </authorList>
    </citation>
    <scope>NUCLEOTIDE SEQUENCE [LARGE SCALE GENOMIC DNA]</scope>
    <source>
        <strain evidence="6">Hungarian</strain>
    </source>
</reference>
<name>A0A212CT78_CEREH</name>